<organism evidence="2 3">
    <name type="scientific">Thiorhodococcus fuscus</name>
    <dbReference type="NCBI Taxonomy" id="527200"/>
    <lineage>
        <taxon>Bacteria</taxon>
        <taxon>Pseudomonadati</taxon>
        <taxon>Pseudomonadota</taxon>
        <taxon>Gammaproteobacteria</taxon>
        <taxon>Chromatiales</taxon>
        <taxon>Chromatiaceae</taxon>
        <taxon>Thiorhodococcus</taxon>
    </lineage>
</organism>
<reference evidence="3" key="1">
    <citation type="journal article" date="2019" name="Int. J. Syst. Evol. Microbiol.">
        <title>The Global Catalogue of Microorganisms (GCM) 10K type strain sequencing project: providing services to taxonomists for standard genome sequencing and annotation.</title>
        <authorList>
            <consortium name="The Broad Institute Genomics Platform"/>
            <consortium name="The Broad Institute Genome Sequencing Center for Infectious Disease"/>
            <person name="Wu L."/>
            <person name="Ma J."/>
        </authorList>
    </citation>
    <scope>NUCLEOTIDE SEQUENCE [LARGE SCALE GENOMIC DNA]</scope>
    <source>
        <strain evidence="3">KACC 12597</strain>
    </source>
</reference>
<protein>
    <submittedName>
        <fullName evidence="2">WYL domain-containing protein</fullName>
    </submittedName>
</protein>
<proteinExistence type="predicted"/>
<keyword evidence="3" id="KW-1185">Reference proteome</keyword>
<comment type="caution">
    <text evidence="2">The sequence shown here is derived from an EMBL/GenBank/DDBJ whole genome shotgun (WGS) entry which is preliminary data.</text>
</comment>
<evidence type="ECO:0000259" key="1">
    <source>
        <dbReference type="Pfam" id="PF25583"/>
    </source>
</evidence>
<sequence length="159" mass="17277">MPYLFALKNDESAPVRLYALHRLQSATLLNDVERRRAANFDLDQAIASGHADFGSGERIALELRVRGYLATVLETCPLNVEQIWEPEPEGSEFKARVRASVPSTGQLLRWLLGAGSNVEVVAPSELRQLVAVQAAKTAAFYGQAADASDLARPLATEAT</sequence>
<evidence type="ECO:0000313" key="2">
    <source>
        <dbReference type="EMBL" id="MFD2113804.1"/>
    </source>
</evidence>
<gene>
    <name evidence="2" type="ORF">ACFSJC_18305</name>
</gene>
<name>A0ABW4YE32_9GAMM</name>
<evidence type="ECO:0000313" key="3">
    <source>
        <dbReference type="Proteomes" id="UP001597337"/>
    </source>
</evidence>
<feature type="domain" description="WCX" evidence="1">
    <location>
        <begin position="58"/>
        <end position="137"/>
    </location>
</feature>
<dbReference type="Proteomes" id="UP001597337">
    <property type="component" value="Unassembled WGS sequence"/>
</dbReference>
<dbReference type="Pfam" id="PF25583">
    <property type="entry name" value="WCX"/>
    <property type="match status" value="1"/>
</dbReference>
<dbReference type="InterPro" id="IPR057727">
    <property type="entry name" value="WCX_dom"/>
</dbReference>
<accession>A0ABW4YE32</accession>
<dbReference type="EMBL" id="JBHUHX010000058">
    <property type="protein sequence ID" value="MFD2113804.1"/>
    <property type="molecule type" value="Genomic_DNA"/>
</dbReference>
<dbReference type="RefSeq" id="WP_386028637.1">
    <property type="nucleotide sequence ID" value="NZ_JBHUHX010000058.1"/>
</dbReference>